<dbReference type="Proteomes" id="UP000682134">
    <property type="component" value="Unassembled WGS sequence"/>
</dbReference>
<organism evidence="3 4">
    <name type="scientific">Gottfriedia endophytica</name>
    <dbReference type="NCBI Taxonomy" id="2820819"/>
    <lineage>
        <taxon>Bacteria</taxon>
        <taxon>Bacillati</taxon>
        <taxon>Bacillota</taxon>
        <taxon>Bacilli</taxon>
        <taxon>Bacillales</taxon>
        <taxon>Bacillaceae</taxon>
        <taxon>Gottfriedia</taxon>
    </lineage>
</organism>
<comment type="caution">
    <text evidence="3">The sequence shown here is derived from an EMBL/GenBank/DDBJ whole genome shotgun (WGS) entry which is preliminary data.</text>
</comment>
<keyword evidence="1" id="KW-0812">Transmembrane</keyword>
<evidence type="ECO:0000313" key="3">
    <source>
        <dbReference type="EMBL" id="MBP0723784.1"/>
    </source>
</evidence>
<protein>
    <submittedName>
        <fullName evidence="3">YrrS family protein</fullName>
    </submittedName>
</protein>
<evidence type="ECO:0000259" key="2">
    <source>
        <dbReference type="Pfam" id="PF07423"/>
    </source>
</evidence>
<keyword evidence="4" id="KW-1185">Reference proteome</keyword>
<evidence type="ECO:0000256" key="1">
    <source>
        <dbReference type="SAM" id="Phobius"/>
    </source>
</evidence>
<feature type="transmembrane region" description="Helical" evidence="1">
    <location>
        <begin position="21"/>
        <end position="47"/>
    </location>
</feature>
<gene>
    <name evidence="3" type="ORF">J5Y03_01140</name>
</gene>
<dbReference type="RefSeq" id="WP_209401526.1">
    <property type="nucleotide sequence ID" value="NZ_JAGIYQ010000001.1"/>
</dbReference>
<evidence type="ECO:0000313" key="4">
    <source>
        <dbReference type="Proteomes" id="UP000682134"/>
    </source>
</evidence>
<keyword evidence="1" id="KW-0472">Membrane</keyword>
<dbReference type="AlphaFoldDB" id="A0A940SIG6"/>
<dbReference type="Pfam" id="PF07423">
    <property type="entry name" value="DUF1510"/>
    <property type="match status" value="1"/>
</dbReference>
<accession>A0A940SIG6</accession>
<dbReference type="EMBL" id="JAGIYQ010000001">
    <property type="protein sequence ID" value="MBP0723784.1"/>
    <property type="molecule type" value="Genomic_DNA"/>
</dbReference>
<name>A0A940SIG6_9BACI</name>
<feature type="domain" description="DUF1510" evidence="2">
    <location>
        <begin position="105"/>
        <end position="193"/>
    </location>
</feature>
<proteinExistence type="predicted"/>
<dbReference type="InterPro" id="IPR009988">
    <property type="entry name" value="DUF1510"/>
</dbReference>
<sequence>MKNDNSNGRTKMHRKKRNIQYLFVSILVPLIFGIVILSIEIISPLVIEKEYKPKIAKAKEESVSQIQSASATTSKNEYKAKYQQIVDSIKQKDHNNPNVIASFVNDWQPIGTTQTEPHTVKYSHHSNDFYEMEDAAAYATELTKQDFSIRHLSKGFDDESVKVYIATNDKQYHYVVYLHWEINKGWLPFLVQQVKELKVS</sequence>
<reference evidence="3" key="1">
    <citation type="submission" date="2021-04" db="EMBL/GenBank/DDBJ databases">
        <title>Genome seq and assembly of Bacillus sp.</title>
        <authorList>
            <person name="Chhetri G."/>
        </authorList>
    </citation>
    <scope>NUCLEOTIDE SEQUENCE</scope>
    <source>
        <strain evidence="3">RG28</strain>
    </source>
</reference>
<keyword evidence="1" id="KW-1133">Transmembrane helix</keyword>